<comment type="caution">
    <text evidence="1">The sequence shown here is derived from an EMBL/GenBank/DDBJ whole genome shotgun (WGS) entry which is preliminary data.</text>
</comment>
<gene>
    <name evidence="1" type="ORF">HPB49_008125</name>
</gene>
<proteinExistence type="predicted"/>
<accession>A0ACB8D3W3</accession>
<dbReference type="EMBL" id="CM023472">
    <property type="protein sequence ID" value="KAH7959075.1"/>
    <property type="molecule type" value="Genomic_DNA"/>
</dbReference>
<evidence type="ECO:0000313" key="1">
    <source>
        <dbReference type="EMBL" id="KAH7959075.1"/>
    </source>
</evidence>
<protein>
    <submittedName>
        <fullName evidence="1">Uncharacterized protein</fullName>
    </submittedName>
</protein>
<name>A0ACB8D3W3_DERSI</name>
<evidence type="ECO:0000313" key="2">
    <source>
        <dbReference type="Proteomes" id="UP000821865"/>
    </source>
</evidence>
<dbReference type="Proteomes" id="UP000821865">
    <property type="component" value="Chromosome 3"/>
</dbReference>
<organism evidence="1 2">
    <name type="scientific">Dermacentor silvarum</name>
    <name type="common">Tick</name>
    <dbReference type="NCBI Taxonomy" id="543639"/>
    <lineage>
        <taxon>Eukaryota</taxon>
        <taxon>Metazoa</taxon>
        <taxon>Ecdysozoa</taxon>
        <taxon>Arthropoda</taxon>
        <taxon>Chelicerata</taxon>
        <taxon>Arachnida</taxon>
        <taxon>Acari</taxon>
        <taxon>Parasitiformes</taxon>
        <taxon>Ixodida</taxon>
        <taxon>Ixodoidea</taxon>
        <taxon>Ixodidae</taxon>
        <taxon>Rhipicephalinae</taxon>
        <taxon>Dermacentor</taxon>
    </lineage>
</organism>
<reference evidence="1" key="1">
    <citation type="submission" date="2020-05" db="EMBL/GenBank/DDBJ databases">
        <title>Large-scale comparative analyses of tick genomes elucidate their genetic diversity and vector capacities.</title>
        <authorList>
            <person name="Jia N."/>
            <person name="Wang J."/>
            <person name="Shi W."/>
            <person name="Du L."/>
            <person name="Sun Y."/>
            <person name="Zhan W."/>
            <person name="Jiang J."/>
            <person name="Wang Q."/>
            <person name="Zhang B."/>
            <person name="Ji P."/>
            <person name="Sakyi L.B."/>
            <person name="Cui X."/>
            <person name="Yuan T."/>
            <person name="Jiang B."/>
            <person name="Yang W."/>
            <person name="Lam T.T.-Y."/>
            <person name="Chang Q."/>
            <person name="Ding S."/>
            <person name="Wang X."/>
            <person name="Zhu J."/>
            <person name="Ruan X."/>
            <person name="Zhao L."/>
            <person name="Wei J."/>
            <person name="Que T."/>
            <person name="Du C."/>
            <person name="Cheng J."/>
            <person name="Dai P."/>
            <person name="Han X."/>
            <person name="Huang E."/>
            <person name="Gao Y."/>
            <person name="Liu J."/>
            <person name="Shao H."/>
            <person name="Ye R."/>
            <person name="Li L."/>
            <person name="Wei W."/>
            <person name="Wang X."/>
            <person name="Wang C."/>
            <person name="Yang T."/>
            <person name="Huo Q."/>
            <person name="Li W."/>
            <person name="Guo W."/>
            <person name="Chen H."/>
            <person name="Zhou L."/>
            <person name="Ni X."/>
            <person name="Tian J."/>
            <person name="Zhou Y."/>
            <person name="Sheng Y."/>
            <person name="Liu T."/>
            <person name="Pan Y."/>
            <person name="Xia L."/>
            <person name="Li J."/>
            <person name="Zhao F."/>
            <person name="Cao W."/>
        </authorList>
    </citation>
    <scope>NUCLEOTIDE SEQUENCE</scope>
    <source>
        <strain evidence="1">Dsil-2018</strain>
    </source>
</reference>
<sequence>MGDGSAPGRCQRRPPRSVSFDKVTVYLFPRVQGFASVPTEGGMALGIDFKHTEEYTCILERYEDQKCRPPGDDMSRETPLLDGGDATTPLSAAMRCDRAMPQEADDGDDGRSGRQQLEPLQWRRRRQLLRDCGVRKLDSSETEVCRAIRTSRERCGCPCIDQCLPETCSCSLNGILCQVEREGFPCACSEKACENPCGRRQYSPDVMRQHYRRTFERLEAEQAAGDMTLSGLRLEALSQDSRVEDPDVRHVVPCEGHEDESQGRQNDDQQLEEAQCAAVHGAEDALATVVFGPL</sequence>
<keyword evidence="2" id="KW-1185">Reference proteome</keyword>